<evidence type="ECO:0000259" key="6">
    <source>
        <dbReference type="Pfam" id="PF07940"/>
    </source>
</evidence>
<keyword evidence="4" id="KW-0456">Lyase</keyword>
<dbReference type="PANTHER" id="PTHR39210">
    <property type="entry name" value="HEPARIN-SULFATE LYASE"/>
    <property type="match status" value="1"/>
</dbReference>
<sequence>MWWVGWEGRPGQRRQRAGPEPESPLFDRLHHQHFYGLPLTRERLARAVDEATRAALLSEAEEVLQGRWRFFAFAHAPSDPTPGGVTDWHRCEVTGQRADPDAFGPALDYRDPTVVGDVKTIWEKSRHHHTTVLAIAYALTGQHRYAAGAAARIADWILANPPLRGVNWSSGLELGLRLMAWAWCYELLRPHPEWRTWFGPASPLWPSVYQHQVFLEEACSRGAPPTGDLLGELAGQYVASVTWPVFPESAGWQREAKAALTRQAHLQFFESGVNRQMDFGVHLAATELLLLPALLGERCGDAFDPAYLARVARAVGVVGRLRGAGGLLPRYGDEQGSLSVQLEARSVPRVDWLLRVGRDWLGVPVPEPEGGQLGATLLLGDGRLPLRAEPEATSGSFAYPDAGLYVLTSGAGRGREMRVLADAGPLGGLTLAEHGHADTLAFTLSVGSQEVVVDPGAYTSHADPEWRGYFRSTAAHNTLEVDLQDQSTPAAFSWSQKAGAITQTWEPREAGGLLVASHDGYERLPGAPRHRRELDLQGRVLHVTDHLEGQGRHHLRLHLHLHPDCEVQPEASNAWWVIWPGGAMRVRFDPQVQVRWGRGEYDPASGATPLGWYSPRYGVKQASPSFRAALTATLPVTLHTTLEVL</sequence>
<dbReference type="InterPro" id="IPR008929">
    <property type="entry name" value="Chondroitin_lyas"/>
</dbReference>
<dbReference type="SUPFAM" id="SSF48230">
    <property type="entry name" value="Chondroitin AC/alginate lyase"/>
    <property type="match status" value="1"/>
</dbReference>
<evidence type="ECO:0008006" key="10">
    <source>
        <dbReference type="Google" id="ProtNLM"/>
    </source>
</evidence>
<evidence type="ECO:0000256" key="2">
    <source>
        <dbReference type="ARBA" id="ARBA00022729"/>
    </source>
</evidence>
<evidence type="ECO:0000313" key="8">
    <source>
        <dbReference type="EMBL" id="GAA5532257.1"/>
    </source>
</evidence>
<dbReference type="Gene3D" id="2.70.98.70">
    <property type="match status" value="1"/>
</dbReference>
<dbReference type="PANTHER" id="PTHR39210:SF1">
    <property type="entry name" value="HEPARIN-SULFATE LYASE"/>
    <property type="match status" value="1"/>
</dbReference>
<dbReference type="Pfam" id="PF07940">
    <property type="entry name" value="Hepar_II_III_C"/>
    <property type="match status" value="1"/>
</dbReference>
<accession>A0ABP9XA45</accession>
<organism evidence="8 9">
    <name type="scientific">Deinococcus aluminii</name>
    <dbReference type="NCBI Taxonomy" id="1656885"/>
    <lineage>
        <taxon>Bacteria</taxon>
        <taxon>Thermotogati</taxon>
        <taxon>Deinococcota</taxon>
        <taxon>Deinococci</taxon>
        <taxon>Deinococcales</taxon>
        <taxon>Deinococcaceae</taxon>
        <taxon>Deinococcus</taxon>
    </lineage>
</organism>
<feature type="domain" description="Heparin-sulfate lyase N-terminal" evidence="7">
    <location>
        <begin position="117"/>
        <end position="333"/>
    </location>
</feature>
<evidence type="ECO:0000256" key="3">
    <source>
        <dbReference type="ARBA" id="ARBA00022764"/>
    </source>
</evidence>
<keyword evidence="2" id="KW-0732">Signal</keyword>
<comment type="caution">
    <text evidence="8">The sequence shown here is derived from an EMBL/GenBank/DDBJ whole genome shotgun (WGS) entry which is preliminary data.</text>
</comment>
<dbReference type="EMBL" id="BAABRV010000001">
    <property type="protein sequence ID" value="GAA5532257.1"/>
    <property type="molecule type" value="Genomic_DNA"/>
</dbReference>
<feature type="region of interest" description="Disordered" evidence="5">
    <location>
        <begin position="1"/>
        <end position="24"/>
    </location>
</feature>
<evidence type="ECO:0000256" key="4">
    <source>
        <dbReference type="ARBA" id="ARBA00023239"/>
    </source>
</evidence>
<evidence type="ECO:0000313" key="9">
    <source>
        <dbReference type="Proteomes" id="UP001404956"/>
    </source>
</evidence>
<dbReference type="InterPro" id="IPR012480">
    <property type="entry name" value="Hepar_II_III_C"/>
</dbReference>
<keyword evidence="3" id="KW-0574">Periplasm</keyword>
<keyword evidence="9" id="KW-1185">Reference proteome</keyword>
<evidence type="ECO:0000259" key="7">
    <source>
        <dbReference type="Pfam" id="PF16889"/>
    </source>
</evidence>
<gene>
    <name evidence="8" type="ORF">Dalu01_00641</name>
</gene>
<dbReference type="Gene3D" id="1.50.10.100">
    <property type="entry name" value="Chondroitin AC/alginate lyase"/>
    <property type="match status" value="1"/>
</dbReference>
<name>A0ABP9XA45_9DEIO</name>
<proteinExistence type="predicted"/>
<dbReference type="Proteomes" id="UP001404956">
    <property type="component" value="Unassembled WGS sequence"/>
</dbReference>
<evidence type="ECO:0000256" key="5">
    <source>
        <dbReference type="SAM" id="MobiDB-lite"/>
    </source>
</evidence>
<evidence type="ECO:0000256" key="1">
    <source>
        <dbReference type="ARBA" id="ARBA00004418"/>
    </source>
</evidence>
<dbReference type="Pfam" id="PF16889">
    <property type="entry name" value="Hepar_II_III_N"/>
    <property type="match status" value="1"/>
</dbReference>
<protein>
    <recommendedName>
        <fullName evidence="10">Heparin-sulfate lyase N-terminal domain-containing protein</fullName>
    </recommendedName>
</protein>
<dbReference type="InterPro" id="IPR031680">
    <property type="entry name" value="Hepar_II_III_N"/>
</dbReference>
<comment type="subcellular location">
    <subcellularLocation>
        <location evidence="1">Periplasm</location>
    </subcellularLocation>
</comment>
<reference evidence="8 9" key="1">
    <citation type="submission" date="2024-02" db="EMBL/GenBank/DDBJ databases">
        <title>Deinococcus aluminii NBRC 112889.</title>
        <authorList>
            <person name="Ichikawa N."/>
            <person name="Katano-Makiyama Y."/>
            <person name="Hidaka K."/>
        </authorList>
    </citation>
    <scope>NUCLEOTIDE SEQUENCE [LARGE SCALE GENOMIC DNA]</scope>
    <source>
        <strain evidence="8 9">NBRC 112889</strain>
    </source>
</reference>
<feature type="domain" description="Heparinase II/III-like C-terminal" evidence="6">
    <location>
        <begin position="393"/>
        <end position="622"/>
    </location>
</feature>